<evidence type="ECO:0000313" key="1">
    <source>
        <dbReference type="EMBL" id="OYR28249.1"/>
    </source>
</evidence>
<accession>A0A256GME0</accession>
<dbReference type="Proteomes" id="UP000216188">
    <property type="component" value="Unassembled WGS sequence"/>
</dbReference>
<dbReference type="AlphaFoldDB" id="A0A256GME0"/>
<dbReference type="EMBL" id="NNRM01000016">
    <property type="protein sequence ID" value="OYR28249.1"/>
    <property type="molecule type" value="Genomic_DNA"/>
</dbReference>
<protein>
    <submittedName>
        <fullName evidence="1">Uncharacterized protein</fullName>
    </submittedName>
</protein>
<keyword evidence="2" id="KW-1185">Reference proteome</keyword>
<evidence type="ECO:0000313" key="2">
    <source>
        <dbReference type="Proteomes" id="UP000216188"/>
    </source>
</evidence>
<organism evidence="1 2">
    <name type="scientific">Brucella pseudogrignonensis</name>
    <dbReference type="NCBI Taxonomy" id="419475"/>
    <lineage>
        <taxon>Bacteria</taxon>
        <taxon>Pseudomonadati</taxon>
        <taxon>Pseudomonadota</taxon>
        <taxon>Alphaproteobacteria</taxon>
        <taxon>Hyphomicrobiales</taxon>
        <taxon>Brucellaceae</taxon>
        <taxon>Brucella/Ochrobactrum group</taxon>
        <taxon>Brucella</taxon>
    </lineage>
</organism>
<comment type="caution">
    <text evidence="1">The sequence shown here is derived from an EMBL/GenBank/DDBJ whole genome shotgun (WGS) entry which is preliminary data.</text>
</comment>
<proteinExistence type="predicted"/>
<name>A0A256GME0_9HYPH</name>
<reference evidence="1 2" key="1">
    <citation type="submission" date="2017-07" db="EMBL/GenBank/DDBJ databases">
        <title>Phylogenetic study on the rhizospheric bacterium Ochrobactrum sp. A44.</title>
        <authorList>
            <person name="Krzyzanowska D.M."/>
            <person name="Ossowicki A."/>
            <person name="Rajewska M."/>
            <person name="Maciag T."/>
            <person name="Kaczynski Z."/>
            <person name="Czerwicka M."/>
            <person name="Jafra S."/>
        </authorList>
    </citation>
    <scope>NUCLEOTIDE SEQUENCE [LARGE SCALE GENOMIC DNA]</scope>
    <source>
        <strain evidence="1 2">CCUG 30717</strain>
    </source>
</reference>
<sequence length="41" mass="4785">MAPIKKDGRSSVFLSKRGSYRLYSLRKTNFFSDQRIVTSKD</sequence>
<gene>
    <name evidence="1" type="ORF">CEV34_1370</name>
</gene>